<sequence length="53" mass="6120">MIKLKIIFWARTSWGSSTYTTEDFLFRLDSIIASMLCGLCWGICVRCVCEFGF</sequence>
<dbReference type="EMBL" id="JACTNZ010000004">
    <property type="protein sequence ID" value="KAG5552564.1"/>
    <property type="molecule type" value="Genomic_DNA"/>
</dbReference>
<proteinExistence type="predicted"/>
<gene>
    <name evidence="1" type="ORF">RHGRI_010595</name>
</gene>
<organism evidence="1 2">
    <name type="scientific">Rhododendron griersonianum</name>
    <dbReference type="NCBI Taxonomy" id="479676"/>
    <lineage>
        <taxon>Eukaryota</taxon>
        <taxon>Viridiplantae</taxon>
        <taxon>Streptophyta</taxon>
        <taxon>Embryophyta</taxon>
        <taxon>Tracheophyta</taxon>
        <taxon>Spermatophyta</taxon>
        <taxon>Magnoliopsida</taxon>
        <taxon>eudicotyledons</taxon>
        <taxon>Gunneridae</taxon>
        <taxon>Pentapetalae</taxon>
        <taxon>asterids</taxon>
        <taxon>Ericales</taxon>
        <taxon>Ericaceae</taxon>
        <taxon>Ericoideae</taxon>
        <taxon>Rhodoreae</taxon>
        <taxon>Rhododendron</taxon>
    </lineage>
</organism>
<accession>A0AAV6KJY6</accession>
<dbReference type="AlphaFoldDB" id="A0AAV6KJY6"/>
<name>A0AAV6KJY6_9ERIC</name>
<evidence type="ECO:0000313" key="2">
    <source>
        <dbReference type="Proteomes" id="UP000823749"/>
    </source>
</evidence>
<protein>
    <submittedName>
        <fullName evidence="1">Uncharacterized protein</fullName>
    </submittedName>
</protein>
<evidence type="ECO:0000313" key="1">
    <source>
        <dbReference type="EMBL" id="KAG5552564.1"/>
    </source>
</evidence>
<reference evidence="1" key="1">
    <citation type="submission" date="2020-08" db="EMBL/GenBank/DDBJ databases">
        <title>Plant Genome Project.</title>
        <authorList>
            <person name="Zhang R.-G."/>
        </authorList>
    </citation>
    <scope>NUCLEOTIDE SEQUENCE</scope>
    <source>
        <strain evidence="1">WSP0</strain>
        <tissue evidence="1">Leaf</tissue>
    </source>
</reference>
<keyword evidence="2" id="KW-1185">Reference proteome</keyword>
<dbReference type="Proteomes" id="UP000823749">
    <property type="component" value="Chromosome 4"/>
</dbReference>
<comment type="caution">
    <text evidence="1">The sequence shown here is derived from an EMBL/GenBank/DDBJ whole genome shotgun (WGS) entry which is preliminary data.</text>
</comment>